<dbReference type="SUPFAM" id="SSF53244">
    <property type="entry name" value="MurD-like peptide ligases, peptide-binding domain"/>
    <property type="match status" value="1"/>
</dbReference>
<dbReference type="GO" id="GO:0008841">
    <property type="term" value="F:dihydrofolate synthase activity"/>
    <property type="evidence" value="ECO:0007669"/>
    <property type="project" value="TreeGrafter"/>
</dbReference>
<evidence type="ECO:0000256" key="6">
    <source>
        <dbReference type="ARBA" id="ARBA00022842"/>
    </source>
</evidence>
<evidence type="ECO:0000256" key="7">
    <source>
        <dbReference type="PIRNR" id="PIRNR001563"/>
    </source>
</evidence>
<dbReference type="SUPFAM" id="SSF53623">
    <property type="entry name" value="MurD-like peptide ligases, catalytic domain"/>
    <property type="match status" value="1"/>
</dbReference>
<dbReference type="NCBIfam" id="TIGR01499">
    <property type="entry name" value="folC"/>
    <property type="match status" value="1"/>
</dbReference>
<dbReference type="GO" id="GO:0004326">
    <property type="term" value="F:tetrahydrofolylpolyglutamate synthase activity"/>
    <property type="evidence" value="ECO:0007669"/>
    <property type="project" value="InterPro"/>
</dbReference>
<dbReference type="Proteomes" id="UP000009374">
    <property type="component" value="Unassembled WGS sequence"/>
</dbReference>
<evidence type="ECO:0000256" key="4">
    <source>
        <dbReference type="ARBA" id="ARBA00022741"/>
    </source>
</evidence>
<dbReference type="AlphaFoldDB" id="C6HY59"/>
<evidence type="ECO:0000256" key="1">
    <source>
        <dbReference type="ARBA" id="ARBA00008276"/>
    </source>
</evidence>
<dbReference type="Gene3D" id="3.40.1190.10">
    <property type="entry name" value="Mur-like, catalytic domain"/>
    <property type="match status" value="1"/>
</dbReference>
<evidence type="ECO:0000256" key="2">
    <source>
        <dbReference type="ARBA" id="ARBA00022598"/>
    </source>
</evidence>
<proteinExistence type="inferred from homology"/>
<dbReference type="Gene3D" id="3.90.190.20">
    <property type="entry name" value="Mur ligase, C-terminal domain"/>
    <property type="match status" value="1"/>
</dbReference>
<dbReference type="GO" id="GO:0005524">
    <property type="term" value="F:ATP binding"/>
    <property type="evidence" value="ECO:0007669"/>
    <property type="project" value="UniProtKB-KW"/>
</dbReference>
<keyword evidence="6" id="KW-0460">Magnesium</keyword>
<evidence type="ECO:0000256" key="5">
    <source>
        <dbReference type="ARBA" id="ARBA00022840"/>
    </source>
</evidence>
<evidence type="ECO:0000313" key="9">
    <source>
        <dbReference type="Proteomes" id="UP000009374"/>
    </source>
</evidence>
<dbReference type="EMBL" id="GG693877">
    <property type="protein sequence ID" value="EES52410.1"/>
    <property type="molecule type" value="Genomic_DNA"/>
</dbReference>
<dbReference type="InterPro" id="IPR036565">
    <property type="entry name" value="Mur-like_cat_sf"/>
</dbReference>
<evidence type="ECO:0000313" key="8">
    <source>
        <dbReference type="EMBL" id="EES52410.1"/>
    </source>
</evidence>
<evidence type="ECO:0000256" key="3">
    <source>
        <dbReference type="ARBA" id="ARBA00022723"/>
    </source>
</evidence>
<name>C6HY59_9BACT</name>
<keyword evidence="4 7" id="KW-0547">Nucleotide-binding</keyword>
<protein>
    <submittedName>
        <fullName evidence="8">Folylpolyglutamate synthase</fullName>
    </submittedName>
</protein>
<keyword evidence="2 7" id="KW-0436">Ligase</keyword>
<dbReference type="PANTHER" id="PTHR11136:SF0">
    <property type="entry name" value="DIHYDROFOLATE SYNTHETASE-RELATED"/>
    <property type="match status" value="1"/>
</dbReference>
<sequence>MTPPEDVATILSKLLRFGVRPGLERVDAALTALGHPERGPLTFQIVGTNGKGSTAAFIDSILRQAGYRTGRFTSPHLTDIRERISISGEMLSPESFSALVREVAALDGSLQIGLTFFEFLTVMAHVAFQRAEVDCVVLEAGLGGRWDATTVSRPIVTVLTGVSLDHEEILGPGISRIFEEKVAVGRRGRPFVANLKDPSLRGLFLDRARLVGFLPVLSGRDFEARWEDEAPLPSVNGLEGRGRRVLYQGRWGRRTFSSGMSAAYQVENVGAAVAAIEWSPLPISLTAFREGISRAEHPGRFETISRHPAILLDGAHNPEAMERLLESLLDRFGTHASVGWFLAVHMDKNWRQMLALIHDSPLDSQALFFPEQGNAEAVRGQWAESREMESYSRGLWEETAIRIERGAQESLLDQAVRWAEMEPARVLVVSGSLYLVGAVRPRFIPAPSPVLFSGNERDRPLSEDA</sequence>
<dbReference type="GO" id="GO:0005737">
    <property type="term" value="C:cytoplasm"/>
    <property type="evidence" value="ECO:0007669"/>
    <property type="project" value="TreeGrafter"/>
</dbReference>
<accession>C6HY59</accession>
<dbReference type="PANTHER" id="PTHR11136">
    <property type="entry name" value="FOLYLPOLYGLUTAMATE SYNTHASE-RELATED"/>
    <property type="match status" value="1"/>
</dbReference>
<reference evidence="8 9" key="1">
    <citation type="journal article" date="2009" name="Appl. Environ. Microbiol.">
        <title>Community genomic and proteomic analyses of chemoautotrophic iron-oxidizing "Leptospirillum rubarum" (Group II) and "Leptospirillum ferrodiazotrophum" (Group III) bacteria in acid mine drainage biofilms.</title>
        <authorList>
            <person name="Goltsman D.S."/>
            <person name="Denef V.J."/>
            <person name="Singer S.W."/>
            <person name="VerBerkmoes N.C."/>
            <person name="Lefsrud M."/>
            <person name="Mueller R.S."/>
            <person name="Dick G.J."/>
            <person name="Sun C.L."/>
            <person name="Wheeler K.E."/>
            <person name="Zemla A."/>
            <person name="Baker B.J."/>
            <person name="Hauser L."/>
            <person name="Land M."/>
            <person name="Shah M.B."/>
            <person name="Thelen M.P."/>
            <person name="Hettich R.L."/>
            <person name="Banfield J.F."/>
        </authorList>
    </citation>
    <scope>NUCLEOTIDE SEQUENCE [LARGE SCALE GENOMIC DNA]</scope>
</reference>
<keyword evidence="9" id="KW-1185">Reference proteome</keyword>
<dbReference type="InterPro" id="IPR036615">
    <property type="entry name" value="Mur_ligase_C_dom_sf"/>
</dbReference>
<comment type="similarity">
    <text evidence="1 7">Belongs to the folylpolyglutamate synthase family.</text>
</comment>
<keyword evidence="3" id="KW-0479">Metal-binding</keyword>
<organism evidence="8 9">
    <name type="scientific">Leptospirillum ferrodiazotrophum</name>
    <dbReference type="NCBI Taxonomy" id="412449"/>
    <lineage>
        <taxon>Bacteria</taxon>
        <taxon>Pseudomonadati</taxon>
        <taxon>Nitrospirota</taxon>
        <taxon>Nitrospiria</taxon>
        <taxon>Nitrospirales</taxon>
        <taxon>Nitrospiraceae</taxon>
        <taxon>Leptospirillum</taxon>
    </lineage>
</organism>
<dbReference type="GO" id="GO:0046872">
    <property type="term" value="F:metal ion binding"/>
    <property type="evidence" value="ECO:0007669"/>
    <property type="project" value="UniProtKB-KW"/>
</dbReference>
<dbReference type="InterPro" id="IPR001645">
    <property type="entry name" value="Folylpolyglutamate_synth"/>
</dbReference>
<gene>
    <name evidence="8" type="ORF">UBAL3_94170017</name>
</gene>
<keyword evidence="5 7" id="KW-0067">ATP-binding</keyword>
<dbReference type="PIRSF" id="PIRSF001563">
    <property type="entry name" value="Folylpolyglu_synth"/>
    <property type="match status" value="1"/>
</dbReference>